<feature type="transmembrane region" description="Helical" evidence="1">
    <location>
        <begin position="56"/>
        <end position="80"/>
    </location>
</feature>
<feature type="chain" id="PRO_5009525915" description="DUF5671 domain-containing protein" evidence="2">
    <location>
        <begin position="22"/>
        <end position="155"/>
    </location>
</feature>
<keyword evidence="1" id="KW-1133">Transmembrane helix</keyword>
<feature type="signal peptide" evidence="2">
    <location>
        <begin position="1"/>
        <end position="21"/>
    </location>
</feature>
<protein>
    <recommendedName>
        <fullName evidence="5">DUF5671 domain-containing protein</fullName>
    </recommendedName>
</protein>
<comment type="caution">
    <text evidence="3">The sequence shown here is derived from an EMBL/GenBank/DDBJ whole genome shotgun (WGS) entry which is preliminary data.</text>
</comment>
<reference evidence="3 4" key="1">
    <citation type="journal article" date="2016" name="Nat. Commun.">
        <title>Thousands of microbial genomes shed light on interconnected biogeochemical processes in an aquifer system.</title>
        <authorList>
            <person name="Anantharaman K."/>
            <person name="Brown C.T."/>
            <person name="Hug L.A."/>
            <person name="Sharon I."/>
            <person name="Castelle C.J."/>
            <person name="Probst A.J."/>
            <person name="Thomas B.C."/>
            <person name="Singh A."/>
            <person name="Wilkins M.J."/>
            <person name="Karaoz U."/>
            <person name="Brodie E.L."/>
            <person name="Williams K.H."/>
            <person name="Hubbard S.S."/>
            <person name="Banfield J.F."/>
        </authorList>
    </citation>
    <scope>NUCLEOTIDE SEQUENCE [LARGE SCALE GENOMIC DNA]</scope>
</reference>
<evidence type="ECO:0008006" key="5">
    <source>
        <dbReference type="Google" id="ProtNLM"/>
    </source>
</evidence>
<evidence type="ECO:0000256" key="1">
    <source>
        <dbReference type="SAM" id="Phobius"/>
    </source>
</evidence>
<dbReference type="InterPro" id="IPR043993">
    <property type="entry name" value="T4SS_pilin"/>
</dbReference>
<dbReference type="AlphaFoldDB" id="A0A1F6P1X1"/>
<dbReference type="Pfam" id="PF18895">
    <property type="entry name" value="T4SS_pilin"/>
    <property type="match status" value="1"/>
</dbReference>
<keyword evidence="1" id="KW-0472">Membrane</keyword>
<evidence type="ECO:0000313" key="4">
    <source>
        <dbReference type="Proteomes" id="UP000178490"/>
    </source>
</evidence>
<dbReference type="Proteomes" id="UP000178490">
    <property type="component" value="Unassembled WGS sequence"/>
</dbReference>
<name>A0A1F6P1X1_9BACT</name>
<organism evidence="3 4">
    <name type="scientific">Candidatus Magasanikbacteria bacterium RIFOXYD2_FULL_36_9</name>
    <dbReference type="NCBI Taxonomy" id="1798707"/>
    <lineage>
        <taxon>Bacteria</taxon>
        <taxon>Candidatus Magasanikiibacteriota</taxon>
    </lineage>
</organism>
<keyword evidence="1" id="KW-0812">Transmembrane</keyword>
<evidence type="ECO:0000256" key="2">
    <source>
        <dbReference type="SAM" id="SignalP"/>
    </source>
</evidence>
<feature type="transmembrane region" description="Helical" evidence="1">
    <location>
        <begin position="92"/>
        <end position="114"/>
    </location>
</feature>
<proteinExistence type="predicted"/>
<accession>A0A1F6P1X1</accession>
<keyword evidence="2" id="KW-0732">Signal</keyword>
<evidence type="ECO:0000313" key="3">
    <source>
        <dbReference type="EMBL" id="OGH90172.1"/>
    </source>
</evidence>
<sequence length="155" mass="16426">MKKLIFIFLFSFLLLPSLVLAGPNINAYTENIATKSGYDAANETTLSETIGKYIRIALSLVGTIFLVLTVYAGFLWMTAAGNEDQVTKATDIIKMATTGLVIALASFSITYFVISKTGSSTQGPATPAGGTSASAESGGWWSGFSNAFKNNTWGK</sequence>
<dbReference type="EMBL" id="MFRC01000006">
    <property type="protein sequence ID" value="OGH90172.1"/>
    <property type="molecule type" value="Genomic_DNA"/>
</dbReference>
<gene>
    <name evidence="3" type="ORF">A2537_03730</name>
</gene>